<evidence type="ECO:0000256" key="3">
    <source>
        <dbReference type="ARBA" id="ARBA00012929"/>
    </source>
</evidence>
<evidence type="ECO:0000313" key="9">
    <source>
        <dbReference type="Proteomes" id="UP000003416"/>
    </source>
</evidence>
<comment type="caution">
    <text evidence="8">The sequence shown here is derived from an EMBL/GenBank/DDBJ whole genome shotgun (WGS) entry which is preliminary data.</text>
</comment>
<dbReference type="CDD" id="cd05254">
    <property type="entry name" value="dTDP_HR_like_SDR_e"/>
    <property type="match status" value="1"/>
</dbReference>
<evidence type="ECO:0000256" key="5">
    <source>
        <dbReference type="ARBA" id="ARBA00048200"/>
    </source>
</evidence>
<dbReference type="GO" id="GO:0008831">
    <property type="term" value="F:dTDP-4-dehydrorhamnose reductase activity"/>
    <property type="evidence" value="ECO:0007669"/>
    <property type="project" value="UniProtKB-EC"/>
</dbReference>
<name>F3PV33_9BACE</name>
<keyword evidence="6" id="KW-0521">NADP</keyword>
<comment type="similarity">
    <text evidence="2 6">Belongs to the dTDP-4-dehydrorhamnose reductase family.</text>
</comment>
<reference evidence="8 9" key="1">
    <citation type="submission" date="2011-02" db="EMBL/GenBank/DDBJ databases">
        <authorList>
            <person name="Weinstock G."/>
            <person name="Sodergren E."/>
            <person name="Clifton S."/>
            <person name="Fulton L."/>
            <person name="Fulton B."/>
            <person name="Courtney L."/>
            <person name="Fronick C."/>
            <person name="Harrison M."/>
            <person name="Strong C."/>
            <person name="Farmer C."/>
            <person name="Delahaunty K."/>
            <person name="Markovic C."/>
            <person name="Hall O."/>
            <person name="Minx P."/>
            <person name="Tomlinson C."/>
            <person name="Mitreva M."/>
            <person name="Hou S."/>
            <person name="Chen J."/>
            <person name="Wollam A."/>
            <person name="Pepin K.H."/>
            <person name="Johnson M."/>
            <person name="Bhonagiri V."/>
            <person name="Zhang X."/>
            <person name="Suruliraj S."/>
            <person name="Warren W."/>
            <person name="Chinwalla A."/>
            <person name="Mardis E.R."/>
            <person name="Wilson R.K."/>
        </authorList>
    </citation>
    <scope>NUCLEOTIDE SEQUENCE [LARGE SCALE GENOMIC DNA]</scope>
    <source>
        <strain evidence="8 9">YIT 12057</strain>
    </source>
</reference>
<dbReference type="PANTHER" id="PTHR10491:SF4">
    <property type="entry name" value="METHIONINE ADENOSYLTRANSFERASE 2 SUBUNIT BETA"/>
    <property type="match status" value="1"/>
</dbReference>
<evidence type="ECO:0000256" key="1">
    <source>
        <dbReference type="ARBA" id="ARBA00004781"/>
    </source>
</evidence>
<proteinExistence type="inferred from homology"/>
<dbReference type="Gene3D" id="3.40.50.720">
    <property type="entry name" value="NAD(P)-binding Rossmann-like Domain"/>
    <property type="match status" value="1"/>
</dbReference>
<dbReference type="HOGENOM" id="CLU_045518_2_1_10"/>
<dbReference type="InterPro" id="IPR005913">
    <property type="entry name" value="dTDP_dehydrorham_reduct"/>
</dbReference>
<comment type="catalytic activity">
    <reaction evidence="5">
        <text>dTDP-beta-L-rhamnose + NADP(+) = dTDP-4-dehydro-beta-L-rhamnose + NADPH + H(+)</text>
        <dbReference type="Rhea" id="RHEA:21796"/>
        <dbReference type="ChEBI" id="CHEBI:15378"/>
        <dbReference type="ChEBI" id="CHEBI:57510"/>
        <dbReference type="ChEBI" id="CHEBI:57783"/>
        <dbReference type="ChEBI" id="CHEBI:58349"/>
        <dbReference type="ChEBI" id="CHEBI:62830"/>
        <dbReference type="EC" id="1.1.1.133"/>
    </reaction>
</comment>
<dbReference type="EMBL" id="AFBN01000057">
    <property type="protein sequence ID" value="EGF55620.1"/>
    <property type="molecule type" value="Genomic_DNA"/>
</dbReference>
<comment type="pathway">
    <text evidence="1 6">Carbohydrate biosynthesis; dTDP-L-rhamnose biosynthesis.</text>
</comment>
<evidence type="ECO:0000256" key="2">
    <source>
        <dbReference type="ARBA" id="ARBA00010944"/>
    </source>
</evidence>
<dbReference type="PANTHER" id="PTHR10491">
    <property type="entry name" value="DTDP-4-DEHYDRORHAMNOSE REDUCTASE"/>
    <property type="match status" value="1"/>
</dbReference>
<dbReference type="SUPFAM" id="SSF51735">
    <property type="entry name" value="NAD(P)-binding Rossmann-fold domains"/>
    <property type="match status" value="1"/>
</dbReference>
<dbReference type="Proteomes" id="UP000003416">
    <property type="component" value="Unassembled WGS sequence"/>
</dbReference>
<feature type="domain" description="RmlD-like substrate binding" evidence="7">
    <location>
        <begin position="22"/>
        <end position="313"/>
    </location>
</feature>
<dbReference type="GO" id="GO:0019305">
    <property type="term" value="P:dTDP-rhamnose biosynthetic process"/>
    <property type="evidence" value="ECO:0007669"/>
    <property type="project" value="UniProtKB-UniPathway"/>
</dbReference>
<dbReference type="UniPathway" id="UPA00124"/>
<dbReference type="InterPro" id="IPR036291">
    <property type="entry name" value="NAD(P)-bd_dom_sf"/>
</dbReference>
<organism evidence="8 9">
    <name type="scientific">Bacteroides fluxus YIT 12057</name>
    <dbReference type="NCBI Taxonomy" id="763034"/>
    <lineage>
        <taxon>Bacteria</taxon>
        <taxon>Pseudomonadati</taxon>
        <taxon>Bacteroidota</taxon>
        <taxon>Bacteroidia</taxon>
        <taxon>Bacteroidales</taxon>
        <taxon>Bacteroidaceae</taxon>
        <taxon>Bacteroides</taxon>
    </lineage>
</organism>
<protein>
    <recommendedName>
        <fullName evidence="4 6">dTDP-4-dehydrorhamnose reductase</fullName>
        <ecNumber evidence="3 6">1.1.1.133</ecNumber>
    </recommendedName>
</protein>
<gene>
    <name evidence="8" type="ORF">HMPREF9446_02607</name>
</gene>
<keyword evidence="9" id="KW-1185">Reference proteome</keyword>
<dbReference type="Pfam" id="PF04321">
    <property type="entry name" value="RmlD_sub_bind"/>
    <property type="match status" value="1"/>
</dbReference>
<evidence type="ECO:0000256" key="4">
    <source>
        <dbReference type="ARBA" id="ARBA00017099"/>
    </source>
</evidence>
<dbReference type="STRING" id="763034.HMPREF9446_02607"/>
<dbReference type="InterPro" id="IPR029903">
    <property type="entry name" value="RmlD-like-bd"/>
</dbReference>
<dbReference type="EC" id="1.1.1.133" evidence="3 6"/>
<keyword evidence="6" id="KW-0560">Oxidoreductase</keyword>
<evidence type="ECO:0000313" key="8">
    <source>
        <dbReference type="EMBL" id="EGF55620.1"/>
    </source>
</evidence>
<dbReference type="eggNOG" id="COG1091">
    <property type="taxonomic scope" value="Bacteria"/>
</dbReference>
<comment type="function">
    <text evidence="6">Catalyzes the reduction of dTDP-6-deoxy-L-lyxo-4-hexulose to yield dTDP-L-rhamnose.</text>
</comment>
<evidence type="ECO:0000259" key="7">
    <source>
        <dbReference type="Pfam" id="PF04321"/>
    </source>
</evidence>
<dbReference type="GO" id="GO:0005829">
    <property type="term" value="C:cytosol"/>
    <property type="evidence" value="ECO:0007669"/>
    <property type="project" value="TreeGrafter"/>
</dbReference>
<dbReference type="AlphaFoldDB" id="F3PV33"/>
<sequence length="317" mass="35649">MPHIKLRESSQSKTKSTVMRKKVLIIGANGFTGRRVLDDLSRNIAYRVTGCSLHDDICPGSGDYHFVRTDICDNNALEKLFEAVRPDVVVNTSALSVPDYCETHHEEADAINITAVSRLAEYCRMHDSRFIHLSTDFVFSGNTDRLYTEEDTPGPVNYYGHTKLEGEKRITAICENYAIVRVVVVYGAALPGQHGNILQLVADRLRNNEEIFVVSDQWRTPTYVGDISQGVEKLINRPRNGIYHICGSDCLTIADMARRVADLLGLDRSLIRPVTTKEMNEKTPRPRFSGLSIEKACRELGYQPHTLEEGMKIMFGV</sequence>
<accession>F3PV33</accession>
<evidence type="ECO:0000256" key="6">
    <source>
        <dbReference type="RuleBase" id="RU364082"/>
    </source>
</evidence>